<protein>
    <submittedName>
        <fullName evidence="2">Putative receptor-like protein kinase</fullName>
    </submittedName>
</protein>
<organism evidence="2 4">
    <name type="scientific">Vitis vinifera</name>
    <name type="common">Grape</name>
    <dbReference type="NCBI Taxonomy" id="29760"/>
    <lineage>
        <taxon>Eukaryota</taxon>
        <taxon>Viridiplantae</taxon>
        <taxon>Streptophyta</taxon>
        <taxon>Embryophyta</taxon>
        <taxon>Tracheophyta</taxon>
        <taxon>Spermatophyta</taxon>
        <taxon>Magnoliopsida</taxon>
        <taxon>eudicotyledons</taxon>
        <taxon>Gunneridae</taxon>
        <taxon>Pentapetalae</taxon>
        <taxon>rosids</taxon>
        <taxon>Vitales</taxon>
        <taxon>Vitaceae</taxon>
        <taxon>Viteae</taxon>
        <taxon>Vitis</taxon>
    </lineage>
</organism>
<dbReference type="Pfam" id="PF00069">
    <property type="entry name" value="Pkinase"/>
    <property type="match status" value="1"/>
</dbReference>
<evidence type="ECO:0000313" key="4">
    <source>
        <dbReference type="Proteomes" id="UP000288805"/>
    </source>
</evidence>
<keyword evidence="2" id="KW-0418">Kinase</keyword>
<keyword evidence="2" id="KW-0675">Receptor</keyword>
<dbReference type="InterPro" id="IPR051564">
    <property type="entry name" value="LRR_receptor-like_kinase"/>
</dbReference>
<dbReference type="FunFam" id="3.30.200.20:FF:000608">
    <property type="entry name" value="Serine/threonine kinase protein"/>
    <property type="match status" value="1"/>
</dbReference>
<proteinExistence type="predicted"/>
<dbReference type="PANTHER" id="PTHR48055:SF9">
    <property type="entry name" value="PROTEIN KINASE DOMAIN-CONTAINING PROTEIN"/>
    <property type="match status" value="1"/>
</dbReference>
<sequence>MAKSMSNFPSFNPVKHQKPPTSIIFIILTTIISSVLSELLVTDCSLDIQFSSPGNDSYSEAGNWGGFLYHKGCAVAFEGYLYALGRQANKTGRIFSNSTEQKNCLDSMKSIGEDGLSCGIERLVTGASDCSDYTVKDVDDKLGKRLRKLGEDCQSLGSEGKPDHQDCNACLRSWDEIGGSGDERADVCRFSVLVSLISKRIGEKKWVQEVCRCLRKQSTPMAMDGQEGSVEKKPNIRKGEPSLLSPINNISSPIEFLIFVYLWITFDEYHSRRHKDDYPKGKDASDDSESEEFRCLNISIKEIYSATNNLSASNFIGQGIAGKVYRGMLSNGQHIAVKHIFDNECVETFIREVTSLSHVRHPNLVTLLGYCEKEEECFLVYELCHNGNLSEWLYGKDKVLSWILRLEIAIDCARGLWFLHTYPEGCIVHRDIKPTNILISANFHAKLSDFGLSKVMDLDQSYVSSEVRGTFGYVDPEYQINHHVNSSGDIYSFGIVLLQILSGKRVLNLNSKKPMPLDKMARFLMKGRNISEFADPKLNGEYSVEAFELILELALTCTGLKKHRPSIEQVVIILEKALDISRRVELTAPHSTPYIV</sequence>
<dbReference type="InterPro" id="IPR043891">
    <property type="entry name" value="SPARK"/>
</dbReference>
<reference evidence="2 4" key="1">
    <citation type="journal article" date="2018" name="PLoS Genet.">
        <title>Population sequencing reveals clonal diversity and ancestral inbreeding in the grapevine cultivar Chardonnay.</title>
        <authorList>
            <person name="Roach M.J."/>
            <person name="Johnson D.L."/>
            <person name="Bohlmann J."/>
            <person name="van Vuuren H.J."/>
            <person name="Jones S.J."/>
            <person name="Pretorius I.S."/>
            <person name="Schmidt S.A."/>
            <person name="Borneman A.R."/>
        </authorList>
    </citation>
    <scope>NUCLEOTIDE SEQUENCE [LARGE SCALE GENOMIC DNA]</scope>
    <source>
        <strain evidence="4">cv. Chardonnay</strain>
        <strain evidence="2">I10V1</strain>
        <tissue evidence="2">Leaf</tissue>
    </source>
</reference>
<evidence type="ECO:0000313" key="2">
    <source>
        <dbReference type="EMBL" id="RVW47135.1"/>
    </source>
</evidence>
<dbReference type="Gene3D" id="1.10.510.10">
    <property type="entry name" value="Transferase(Phosphotransferase) domain 1"/>
    <property type="match status" value="1"/>
</dbReference>
<evidence type="ECO:0000259" key="1">
    <source>
        <dbReference type="PROSITE" id="PS50011"/>
    </source>
</evidence>
<evidence type="ECO:0000313" key="3">
    <source>
        <dbReference type="EMBL" id="RVX10588.1"/>
    </source>
</evidence>
<dbReference type="PROSITE" id="PS50011">
    <property type="entry name" value="PROTEIN_KINASE_DOM"/>
    <property type="match status" value="1"/>
</dbReference>
<dbReference type="EMBL" id="QGNW01000034">
    <property type="protein sequence ID" value="RVX10588.1"/>
    <property type="molecule type" value="Genomic_DNA"/>
</dbReference>
<dbReference type="FunFam" id="1.10.510.10:FF:000530">
    <property type="entry name" value="probable receptor-like protein kinase At5g59700"/>
    <property type="match status" value="1"/>
</dbReference>
<dbReference type="GO" id="GO:0005524">
    <property type="term" value="F:ATP binding"/>
    <property type="evidence" value="ECO:0007669"/>
    <property type="project" value="InterPro"/>
</dbReference>
<dbReference type="InterPro" id="IPR008271">
    <property type="entry name" value="Ser/Thr_kinase_AS"/>
</dbReference>
<feature type="domain" description="Protein kinase" evidence="1">
    <location>
        <begin position="310"/>
        <end position="578"/>
    </location>
</feature>
<dbReference type="AlphaFoldDB" id="A0A438EHM0"/>
<dbReference type="SUPFAM" id="SSF56112">
    <property type="entry name" value="Protein kinase-like (PK-like)"/>
    <property type="match status" value="1"/>
</dbReference>
<keyword evidence="2" id="KW-0808">Transferase</keyword>
<gene>
    <name evidence="2" type="primary">VvCHDh000163_1</name>
    <name evidence="3" type="synonym">VvCHDp000102_2</name>
    <name evidence="3" type="ORF">CK203_016950</name>
    <name evidence="2" type="ORF">CK203_070108</name>
</gene>
<accession>A0A438EHM0</accession>
<dbReference type="SMART" id="SM00220">
    <property type="entry name" value="S_TKc"/>
    <property type="match status" value="1"/>
</dbReference>
<dbReference type="InterPro" id="IPR011009">
    <property type="entry name" value="Kinase-like_dom_sf"/>
</dbReference>
<name>A0A438EHM0_VITVI</name>
<dbReference type="EMBL" id="QGNW01001287">
    <property type="protein sequence ID" value="RVW47135.1"/>
    <property type="molecule type" value="Genomic_DNA"/>
</dbReference>
<dbReference type="InterPro" id="IPR000719">
    <property type="entry name" value="Prot_kinase_dom"/>
</dbReference>
<dbReference type="PROSITE" id="PS00108">
    <property type="entry name" value="PROTEIN_KINASE_ST"/>
    <property type="match status" value="1"/>
</dbReference>
<comment type="caution">
    <text evidence="2">The sequence shown here is derived from an EMBL/GenBank/DDBJ whole genome shotgun (WGS) entry which is preliminary data.</text>
</comment>
<dbReference type="Gene3D" id="3.30.200.20">
    <property type="entry name" value="Phosphorylase Kinase, domain 1"/>
    <property type="match status" value="1"/>
</dbReference>
<dbReference type="GO" id="GO:0004672">
    <property type="term" value="F:protein kinase activity"/>
    <property type="evidence" value="ECO:0007669"/>
    <property type="project" value="InterPro"/>
</dbReference>
<dbReference type="Proteomes" id="UP000288805">
    <property type="component" value="Unassembled WGS sequence"/>
</dbReference>
<dbReference type="Pfam" id="PF19160">
    <property type="entry name" value="SPARK"/>
    <property type="match status" value="1"/>
</dbReference>
<dbReference type="PANTHER" id="PTHR48055">
    <property type="entry name" value="LEUCINE-RICH REPEAT RECEPTOR PROTEIN KINASE EMS1"/>
    <property type="match status" value="1"/>
</dbReference>